<proteinExistence type="predicted"/>
<dbReference type="Proteomes" id="UP000439903">
    <property type="component" value="Unassembled WGS sequence"/>
</dbReference>
<feature type="transmembrane region" description="Helical" evidence="8">
    <location>
        <begin position="50"/>
        <end position="75"/>
    </location>
</feature>
<accession>A0A8H4AET9</accession>
<keyword evidence="7 8" id="KW-0472">Membrane</keyword>
<evidence type="ECO:0000256" key="6">
    <source>
        <dbReference type="ARBA" id="ARBA00023065"/>
    </source>
</evidence>
<evidence type="ECO:0000313" key="9">
    <source>
        <dbReference type="EMBL" id="KAF0487089.1"/>
    </source>
</evidence>
<evidence type="ECO:0000256" key="5">
    <source>
        <dbReference type="ARBA" id="ARBA00022989"/>
    </source>
</evidence>
<dbReference type="InterPro" id="IPR044669">
    <property type="entry name" value="YneE/VCCN1/2-like"/>
</dbReference>
<dbReference type="AlphaFoldDB" id="A0A8H4AET9"/>
<evidence type="ECO:0000256" key="8">
    <source>
        <dbReference type="SAM" id="Phobius"/>
    </source>
</evidence>
<keyword evidence="10" id="KW-1185">Reference proteome</keyword>
<evidence type="ECO:0000256" key="3">
    <source>
        <dbReference type="ARBA" id="ARBA00022475"/>
    </source>
</evidence>
<evidence type="ECO:0000313" key="10">
    <source>
        <dbReference type="Proteomes" id="UP000439903"/>
    </source>
</evidence>
<protein>
    <submittedName>
        <fullName evidence="9">Uncharacterized protein</fullName>
    </submittedName>
</protein>
<evidence type="ECO:0000256" key="2">
    <source>
        <dbReference type="ARBA" id="ARBA00022448"/>
    </source>
</evidence>
<dbReference type="GO" id="GO:0005254">
    <property type="term" value="F:chloride channel activity"/>
    <property type="evidence" value="ECO:0007669"/>
    <property type="project" value="InterPro"/>
</dbReference>
<dbReference type="PANTHER" id="PTHR33281:SF19">
    <property type="entry name" value="VOLTAGE-DEPENDENT ANION CHANNEL-FORMING PROTEIN YNEE"/>
    <property type="match status" value="1"/>
</dbReference>
<comment type="caution">
    <text evidence="9">The sequence shown here is derived from an EMBL/GenBank/DDBJ whole genome shotgun (WGS) entry which is preliminary data.</text>
</comment>
<evidence type="ECO:0000256" key="1">
    <source>
        <dbReference type="ARBA" id="ARBA00004651"/>
    </source>
</evidence>
<feature type="transmembrane region" description="Helical" evidence="8">
    <location>
        <begin position="187"/>
        <end position="207"/>
    </location>
</feature>
<feature type="transmembrane region" description="Helical" evidence="8">
    <location>
        <begin position="155"/>
        <end position="180"/>
    </location>
</feature>
<dbReference type="GO" id="GO:0005886">
    <property type="term" value="C:plasma membrane"/>
    <property type="evidence" value="ECO:0007669"/>
    <property type="project" value="UniProtKB-SubCell"/>
</dbReference>
<keyword evidence="4 8" id="KW-0812">Transmembrane</keyword>
<gene>
    <name evidence="9" type="ORF">F8M41_022616</name>
</gene>
<evidence type="ECO:0000256" key="7">
    <source>
        <dbReference type="ARBA" id="ARBA00023136"/>
    </source>
</evidence>
<keyword evidence="5 8" id="KW-1133">Transmembrane helix</keyword>
<dbReference type="Pfam" id="PF25539">
    <property type="entry name" value="Bestrophin_2"/>
    <property type="match status" value="1"/>
</dbReference>
<comment type="subcellular location">
    <subcellularLocation>
        <location evidence="1">Cell membrane</location>
        <topology evidence="1">Multi-pass membrane protein</topology>
    </subcellularLocation>
</comment>
<sequence>MGFPDALRIKDTVLSNLIPTLFFTTLWSFFVAILYIVFEIDISFSSDLGSILTGSISLFLTICGYIRICMFTIWAHVDDFGISDDKQEKAENMKLLLAFAIAIKHHLRSEPGTHWPDLEDLIPEKFQKKTNTVKNDTSFPLPLTKVYPINSKFGIYIQILFCRKQTTLIYILFIPFTIIADLGWSTIFVVQIITFIFFGISIVASYLEDPFGYDKSDLPLDDYCKV</sequence>
<feature type="transmembrane region" description="Helical" evidence="8">
    <location>
        <begin position="20"/>
        <end position="38"/>
    </location>
</feature>
<name>A0A8H4AET9_GIGMA</name>
<organism evidence="9 10">
    <name type="scientific">Gigaspora margarita</name>
    <dbReference type="NCBI Taxonomy" id="4874"/>
    <lineage>
        <taxon>Eukaryota</taxon>
        <taxon>Fungi</taxon>
        <taxon>Fungi incertae sedis</taxon>
        <taxon>Mucoromycota</taxon>
        <taxon>Glomeromycotina</taxon>
        <taxon>Glomeromycetes</taxon>
        <taxon>Diversisporales</taxon>
        <taxon>Gigasporaceae</taxon>
        <taxon>Gigaspora</taxon>
    </lineage>
</organism>
<dbReference type="OrthoDB" id="1368at2759"/>
<keyword evidence="3" id="KW-1003">Cell membrane</keyword>
<keyword evidence="6" id="KW-0406">Ion transport</keyword>
<dbReference type="EMBL" id="WTPW01000706">
    <property type="protein sequence ID" value="KAF0487089.1"/>
    <property type="molecule type" value="Genomic_DNA"/>
</dbReference>
<evidence type="ECO:0000256" key="4">
    <source>
        <dbReference type="ARBA" id="ARBA00022692"/>
    </source>
</evidence>
<reference evidence="9 10" key="1">
    <citation type="journal article" date="2019" name="Environ. Microbiol.">
        <title>At the nexus of three kingdoms: the genome of the mycorrhizal fungus Gigaspora margarita provides insights into plant, endobacterial and fungal interactions.</title>
        <authorList>
            <person name="Venice F."/>
            <person name="Ghignone S."/>
            <person name="Salvioli di Fossalunga A."/>
            <person name="Amselem J."/>
            <person name="Novero M."/>
            <person name="Xianan X."/>
            <person name="Sedzielewska Toro K."/>
            <person name="Morin E."/>
            <person name="Lipzen A."/>
            <person name="Grigoriev I.V."/>
            <person name="Henrissat B."/>
            <person name="Martin F.M."/>
            <person name="Bonfante P."/>
        </authorList>
    </citation>
    <scope>NUCLEOTIDE SEQUENCE [LARGE SCALE GENOMIC DNA]</scope>
    <source>
        <strain evidence="9 10">BEG34</strain>
    </source>
</reference>
<dbReference type="PANTHER" id="PTHR33281">
    <property type="entry name" value="UPF0187 PROTEIN YNEE"/>
    <property type="match status" value="1"/>
</dbReference>
<keyword evidence="2" id="KW-0813">Transport</keyword>